<organism evidence="1 2">
    <name type="scientific">Panagrolaimus davidi</name>
    <dbReference type="NCBI Taxonomy" id="227884"/>
    <lineage>
        <taxon>Eukaryota</taxon>
        <taxon>Metazoa</taxon>
        <taxon>Ecdysozoa</taxon>
        <taxon>Nematoda</taxon>
        <taxon>Chromadorea</taxon>
        <taxon>Rhabditida</taxon>
        <taxon>Tylenchina</taxon>
        <taxon>Panagrolaimomorpha</taxon>
        <taxon>Panagrolaimoidea</taxon>
        <taxon>Panagrolaimidae</taxon>
        <taxon>Panagrolaimus</taxon>
    </lineage>
</organism>
<dbReference type="WBParaSite" id="PDA_v2.g24644.t1">
    <property type="protein sequence ID" value="PDA_v2.g24644.t1"/>
    <property type="gene ID" value="PDA_v2.g24644"/>
</dbReference>
<evidence type="ECO:0000313" key="2">
    <source>
        <dbReference type="WBParaSite" id="PDA_v2.g24644.t1"/>
    </source>
</evidence>
<reference evidence="2" key="1">
    <citation type="submission" date="2022-11" db="UniProtKB">
        <authorList>
            <consortium name="WormBaseParasite"/>
        </authorList>
    </citation>
    <scope>IDENTIFICATION</scope>
</reference>
<proteinExistence type="predicted"/>
<dbReference type="Proteomes" id="UP000887578">
    <property type="component" value="Unplaced"/>
</dbReference>
<name>A0A914Q0I8_9BILA</name>
<keyword evidence="1" id="KW-1185">Reference proteome</keyword>
<sequence length="130" mass="14978">MIKRGFIFSYTELSKIFDNVKKFEVEVTDIAGKKARGILFDQDFVIDEIKSLEDIRSKGHSWVLSSKFIKHSNLKFIDAATELSENIVYLQILRKTGDLYIGPSLDDDFFLAKLTAQKDFTCKDCMIRIV</sequence>
<dbReference type="AlphaFoldDB" id="A0A914Q0I8"/>
<accession>A0A914Q0I8</accession>
<evidence type="ECO:0000313" key="1">
    <source>
        <dbReference type="Proteomes" id="UP000887578"/>
    </source>
</evidence>
<protein>
    <submittedName>
        <fullName evidence="2">Uncharacterized protein</fullName>
    </submittedName>
</protein>